<proteinExistence type="predicted"/>
<keyword evidence="5" id="KW-1185">Reference proteome</keyword>
<dbReference type="EMBL" id="MRZV01000536">
    <property type="protein sequence ID" value="PIK48205.1"/>
    <property type="molecule type" value="Genomic_DNA"/>
</dbReference>
<evidence type="ECO:0000256" key="2">
    <source>
        <dbReference type="ARBA" id="ARBA00023043"/>
    </source>
</evidence>
<evidence type="ECO:0000313" key="4">
    <source>
        <dbReference type="EMBL" id="PIK48205.1"/>
    </source>
</evidence>
<dbReference type="Proteomes" id="UP000230750">
    <property type="component" value="Unassembled WGS sequence"/>
</dbReference>
<comment type="caution">
    <text evidence="4">The sequence shown here is derived from an EMBL/GenBank/DDBJ whole genome shotgun (WGS) entry which is preliminary data.</text>
</comment>
<dbReference type="PROSITE" id="PS50297">
    <property type="entry name" value="ANK_REP_REGION"/>
    <property type="match status" value="1"/>
</dbReference>
<gene>
    <name evidence="4" type="ORF">BSL78_14948</name>
</gene>
<dbReference type="PROSITE" id="PS50088">
    <property type="entry name" value="ANK_REPEAT"/>
    <property type="match status" value="1"/>
</dbReference>
<sequence>MASVLRYINAVDVDNSTPLHWAVESDDPEIIDLLVAAGADIHHRNLPQMTPLHLACDMNKSRAVEALCKSPTRDVNVRGENGQVPVHYCAVKDSFEAAQKL</sequence>
<evidence type="ECO:0000256" key="3">
    <source>
        <dbReference type="PROSITE-ProRule" id="PRU00023"/>
    </source>
</evidence>
<organism evidence="4 5">
    <name type="scientific">Stichopus japonicus</name>
    <name type="common">Sea cucumber</name>
    <dbReference type="NCBI Taxonomy" id="307972"/>
    <lineage>
        <taxon>Eukaryota</taxon>
        <taxon>Metazoa</taxon>
        <taxon>Echinodermata</taxon>
        <taxon>Eleutherozoa</taxon>
        <taxon>Echinozoa</taxon>
        <taxon>Holothuroidea</taxon>
        <taxon>Aspidochirotacea</taxon>
        <taxon>Aspidochirotida</taxon>
        <taxon>Stichopodidae</taxon>
        <taxon>Apostichopus</taxon>
    </lineage>
</organism>
<dbReference type="SUPFAM" id="SSF48403">
    <property type="entry name" value="Ankyrin repeat"/>
    <property type="match status" value="1"/>
</dbReference>
<accession>A0A2G8KJR0</accession>
<feature type="repeat" description="ANK" evidence="3">
    <location>
        <begin position="14"/>
        <end position="46"/>
    </location>
</feature>
<dbReference type="PANTHER" id="PTHR24198:SF165">
    <property type="entry name" value="ANKYRIN REPEAT-CONTAINING PROTEIN-RELATED"/>
    <property type="match status" value="1"/>
</dbReference>
<dbReference type="OrthoDB" id="6773642at2759"/>
<keyword evidence="2 3" id="KW-0040">ANK repeat</keyword>
<reference evidence="4 5" key="1">
    <citation type="journal article" date="2017" name="PLoS Biol.">
        <title>The sea cucumber genome provides insights into morphological evolution and visceral regeneration.</title>
        <authorList>
            <person name="Zhang X."/>
            <person name="Sun L."/>
            <person name="Yuan J."/>
            <person name="Sun Y."/>
            <person name="Gao Y."/>
            <person name="Zhang L."/>
            <person name="Li S."/>
            <person name="Dai H."/>
            <person name="Hamel J.F."/>
            <person name="Liu C."/>
            <person name="Yu Y."/>
            <person name="Liu S."/>
            <person name="Lin W."/>
            <person name="Guo K."/>
            <person name="Jin S."/>
            <person name="Xu P."/>
            <person name="Storey K.B."/>
            <person name="Huan P."/>
            <person name="Zhang T."/>
            <person name="Zhou Y."/>
            <person name="Zhang J."/>
            <person name="Lin C."/>
            <person name="Li X."/>
            <person name="Xing L."/>
            <person name="Huo D."/>
            <person name="Sun M."/>
            <person name="Wang L."/>
            <person name="Mercier A."/>
            <person name="Li F."/>
            <person name="Yang H."/>
            <person name="Xiang J."/>
        </authorList>
    </citation>
    <scope>NUCLEOTIDE SEQUENCE [LARGE SCALE GENOMIC DNA]</scope>
    <source>
        <strain evidence="4">Shaxun</strain>
        <tissue evidence="4">Muscle</tissue>
    </source>
</reference>
<dbReference type="STRING" id="307972.A0A2G8KJR0"/>
<dbReference type="SMART" id="SM00248">
    <property type="entry name" value="ANK"/>
    <property type="match status" value="2"/>
</dbReference>
<evidence type="ECO:0000313" key="5">
    <source>
        <dbReference type="Proteomes" id="UP000230750"/>
    </source>
</evidence>
<dbReference type="Gene3D" id="1.25.40.20">
    <property type="entry name" value="Ankyrin repeat-containing domain"/>
    <property type="match status" value="1"/>
</dbReference>
<keyword evidence="4" id="KW-0675">Receptor</keyword>
<keyword evidence="1" id="KW-0677">Repeat</keyword>
<evidence type="ECO:0000256" key="1">
    <source>
        <dbReference type="ARBA" id="ARBA00022737"/>
    </source>
</evidence>
<dbReference type="Pfam" id="PF12796">
    <property type="entry name" value="Ank_2"/>
    <property type="match status" value="1"/>
</dbReference>
<dbReference type="InterPro" id="IPR036770">
    <property type="entry name" value="Ankyrin_rpt-contain_sf"/>
</dbReference>
<dbReference type="InterPro" id="IPR002110">
    <property type="entry name" value="Ankyrin_rpt"/>
</dbReference>
<protein>
    <submittedName>
        <fullName evidence="4">Putative transient receptor potential cation channel subfamily A member 1-like</fullName>
    </submittedName>
</protein>
<dbReference type="PANTHER" id="PTHR24198">
    <property type="entry name" value="ANKYRIN REPEAT AND PROTEIN KINASE DOMAIN-CONTAINING PROTEIN"/>
    <property type="match status" value="1"/>
</dbReference>
<name>A0A2G8KJR0_STIJA</name>
<dbReference type="AlphaFoldDB" id="A0A2G8KJR0"/>